<dbReference type="InterPro" id="IPR052358">
    <property type="entry name" value="Aro_Compnd_Degr_Hydrolases"/>
</dbReference>
<dbReference type="RefSeq" id="WP_145078388.1">
    <property type="nucleotide sequence ID" value="NZ_CP036298.1"/>
</dbReference>
<evidence type="ECO:0000259" key="1">
    <source>
        <dbReference type="Pfam" id="PF04909"/>
    </source>
</evidence>
<evidence type="ECO:0000313" key="2">
    <source>
        <dbReference type="EMBL" id="QDV24587.1"/>
    </source>
</evidence>
<dbReference type="Gene3D" id="3.20.20.140">
    <property type="entry name" value="Metal-dependent hydrolases"/>
    <property type="match status" value="1"/>
</dbReference>
<dbReference type="EMBL" id="CP036298">
    <property type="protein sequence ID" value="QDV24587.1"/>
    <property type="molecule type" value="Genomic_DNA"/>
</dbReference>
<feature type="domain" description="Amidohydrolase-related" evidence="1">
    <location>
        <begin position="51"/>
        <end position="318"/>
    </location>
</feature>
<dbReference type="PROSITE" id="PS51318">
    <property type="entry name" value="TAT"/>
    <property type="match status" value="1"/>
</dbReference>
<dbReference type="PANTHER" id="PTHR35563:SF2">
    <property type="entry name" value="BARREL METAL-DEPENDENT HYDROLASE, PUTATIVE (AFU_ORTHOLOGUE AFUA_1G16240)-RELATED"/>
    <property type="match status" value="1"/>
</dbReference>
<organism evidence="2 3">
    <name type="scientific">Aureliella helgolandensis</name>
    <dbReference type="NCBI Taxonomy" id="2527968"/>
    <lineage>
        <taxon>Bacteria</taxon>
        <taxon>Pseudomonadati</taxon>
        <taxon>Planctomycetota</taxon>
        <taxon>Planctomycetia</taxon>
        <taxon>Pirellulales</taxon>
        <taxon>Pirellulaceae</taxon>
        <taxon>Aureliella</taxon>
    </lineage>
</organism>
<protein>
    <submittedName>
        <fullName evidence="2">Amidohydrolase</fullName>
    </submittedName>
</protein>
<dbReference type="SUPFAM" id="SSF51556">
    <property type="entry name" value="Metallo-dependent hydrolases"/>
    <property type="match status" value="1"/>
</dbReference>
<dbReference type="OrthoDB" id="241232at2"/>
<keyword evidence="3" id="KW-1185">Reference proteome</keyword>
<gene>
    <name evidence="2" type="ORF">Q31a_29070</name>
</gene>
<dbReference type="GO" id="GO:0016787">
    <property type="term" value="F:hydrolase activity"/>
    <property type="evidence" value="ECO:0007669"/>
    <property type="project" value="UniProtKB-KW"/>
</dbReference>
<dbReference type="InterPro" id="IPR006680">
    <property type="entry name" value="Amidohydro-rel"/>
</dbReference>
<accession>A0A518G7L7</accession>
<sequence length="322" mass="35382">MPDDPTTSSQSKLSFRRAFIQRTAALSTLAALVPLGTPALLASENSNSKLVDTHLHCFAGSEDLRFPYHARAPYRPTAVASPEHLLRCMDEAGVAYAVVVHPEPYQDDHRYLEHCLEIGNGRLKGTCLVFADRPHAAAKLRDLSTRLPIVAARVHAYAPGRLPPFGQPELRDLWKVAADLGLAVQLHFEPRYAPGFEPLIREFSDTTVIIDHLGRPFQGTPQEHAVVIKWAELPNTVIKLSSIPATTSYPHRDPSQVILQLSRAFGPERMLYGGGFNAEATGTSYQAAFETARRYLPHLSAAEQNLVLGGNAMKLFNFGGES</sequence>
<evidence type="ECO:0000313" key="3">
    <source>
        <dbReference type="Proteomes" id="UP000318017"/>
    </source>
</evidence>
<name>A0A518G7L7_9BACT</name>
<dbReference type="PANTHER" id="PTHR35563">
    <property type="entry name" value="BARREL METAL-DEPENDENT HYDROLASE, PUTATIVE (AFU_ORTHOLOGUE AFUA_1G16240)-RELATED"/>
    <property type="match status" value="1"/>
</dbReference>
<dbReference type="Pfam" id="PF04909">
    <property type="entry name" value="Amidohydro_2"/>
    <property type="match status" value="1"/>
</dbReference>
<dbReference type="KEGG" id="ahel:Q31a_29070"/>
<keyword evidence="2" id="KW-0378">Hydrolase</keyword>
<dbReference type="InterPro" id="IPR006311">
    <property type="entry name" value="TAT_signal"/>
</dbReference>
<dbReference type="AlphaFoldDB" id="A0A518G7L7"/>
<dbReference type="Proteomes" id="UP000318017">
    <property type="component" value="Chromosome"/>
</dbReference>
<reference evidence="2 3" key="1">
    <citation type="submission" date="2019-02" db="EMBL/GenBank/DDBJ databases">
        <title>Deep-cultivation of Planctomycetes and their phenomic and genomic characterization uncovers novel biology.</title>
        <authorList>
            <person name="Wiegand S."/>
            <person name="Jogler M."/>
            <person name="Boedeker C."/>
            <person name="Pinto D."/>
            <person name="Vollmers J."/>
            <person name="Rivas-Marin E."/>
            <person name="Kohn T."/>
            <person name="Peeters S.H."/>
            <person name="Heuer A."/>
            <person name="Rast P."/>
            <person name="Oberbeckmann S."/>
            <person name="Bunk B."/>
            <person name="Jeske O."/>
            <person name="Meyerdierks A."/>
            <person name="Storesund J.E."/>
            <person name="Kallscheuer N."/>
            <person name="Luecker S."/>
            <person name="Lage O.M."/>
            <person name="Pohl T."/>
            <person name="Merkel B.J."/>
            <person name="Hornburger P."/>
            <person name="Mueller R.-W."/>
            <person name="Bruemmer F."/>
            <person name="Labrenz M."/>
            <person name="Spormann A.M."/>
            <person name="Op den Camp H."/>
            <person name="Overmann J."/>
            <person name="Amann R."/>
            <person name="Jetten M.S.M."/>
            <person name="Mascher T."/>
            <person name="Medema M.H."/>
            <person name="Devos D.P."/>
            <person name="Kaster A.-K."/>
            <person name="Ovreas L."/>
            <person name="Rohde M."/>
            <person name="Galperin M.Y."/>
            <person name="Jogler C."/>
        </authorList>
    </citation>
    <scope>NUCLEOTIDE SEQUENCE [LARGE SCALE GENOMIC DNA]</scope>
    <source>
        <strain evidence="2 3">Q31a</strain>
    </source>
</reference>
<dbReference type="InterPro" id="IPR032466">
    <property type="entry name" value="Metal_Hydrolase"/>
</dbReference>
<proteinExistence type="predicted"/>